<organism evidence="3 4">
    <name type="scientific">Photobacterium lipolyticum</name>
    <dbReference type="NCBI Taxonomy" id="266810"/>
    <lineage>
        <taxon>Bacteria</taxon>
        <taxon>Pseudomonadati</taxon>
        <taxon>Pseudomonadota</taxon>
        <taxon>Gammaproteobacteria</taxon>
        <taxon>Vibrionales</taxon>
        <taxon>Vibrionaceae</taxon>
        <taxon>Photobacterium</taxon>
    </lineage>
</organism>
<dbReference type="Gene3D" id="3.30.420.130">
    <property type="entry name" value="Dinitrogenase iron-molybdenum cofactor biosynthesis domain"/>
    <property type="match status" value="1"/>
</dbReference>
<dbReference type="EMBL" id="PYMC01000008">
    <property type="protein sequence ID" value="PSW04688.1"/>
    <property type="molecule type" value="Genomic_DNA"/>
</dbReference>
<sequence length="157" mass="16499">MSIAIAITPRSEVAGHFGKAAAFMVFDPQGEMIARIENGGSKELGCKHKKIIQRQLGEFGVKEVVLGNIGQRSLGRLLNAGFAVSKVPSRSSVEAVIAGNVAKVALTAAEQGRPCKREKGDCGCGCGSKKKAEPAKIGMMMNRNLSIQGLTKIGGFK</sequence>
<keyword evidence="1" id="KW-0535">Nitrogen fixation</keyword>
<evidence type="ECO:0000256" key="1">
    <source>
        <dbReference type="ARBA" id="ARBA00023231"/>
    </source>
</evidence>
<dbReference type="SUPFAM" id="SSF53146">
    <property type="entry name" value="Nitrogenase accessory factor-like"/>
    <property type="match status" value="1"/>
</dbReference>
<evidence type="ECO:0000313" key="3">
    <source>
        <dbReference type="EMBL" id="PSW04688.1"/>
    </source>
</evidence>
<gene>
    <name evidence="3" type="ORF">C9I89_13005</name>
</gene>
<proteinExistence type="predicted"/>
<dbReference type="OrthoDB" id="6215304at2"/>
<dbReference type="InterPro" id="IPR003731">
    <property type="entry name" value="Di-Nase_FeMo-co_biosynth"/>
</dbReference>
<keyword evidence="4" id="KW-1185">Reference proteome</keyword>
<reference evidence="3 4" key="1">
    <citation type="submission" date="2018-03" db="EMBL/GenBank/DDBJ databases">
        <title>Whole genome sequencing of Histamine producing bacteria.</title>
        <authorList>
            <person name="Butler K."/>
        </authorList>
    </citation>
    <scope>NUCLEOTIDE SEQUENCE [LARGE SCALE GENOMIC DNA]</scope>
    <source>
        <strain evidence="3 4">DSM 16190</strain>
    </source>
</reference>
<feature type="domain" description="Dinitrogenase iron-molybdenum cofactor biosynthesis" evidence="2">
    <location>
        <begin position="11"/>
        <end position="98"/>
    </location>
</feature>
<evidence type="ECO:0000259" key="2">
    <source>
        <dbReference type="Pfam" id="PF02579"/>
    </source>
</evidence>
<protein>
    <recommendedName>
        <fullName evidence="2">Dinitrogenase iron-molybdenum cofactor biosynthesis domain-containing protein</fullName>
    </recommendedName>
</protein>
<accession>A0A2T3MXK5</accession>
<name>A0A2T3MXK5_9GAMM</name>
<dbReference type="Proteomes" id="UP000240904">
    <property type="component" value="Unassembled WGS sequence"/>
</dbReference>
<dbReference type="RefSeq" id="WP_107283768.1">
    <property type="nucleotide sequence ID" value="NZ_PYMC01000008.1"/>
</dbReference>
<dbReference type="AlphaFoldDB" id="A0A2T3MXK5"/>
<dbReference type="Pfam" id="PF02579">
    <property type="entry name" value="Nitro_FeMo-Co"/>
    <property type="match status" value="1"/>
</dbReference>
<dbReference type="InterPro" id="IPR036105">
    <property type="entry name" value="DiNase_FeMo-co_biosyn_sf"/>
</dbReference>
<comment type="caution">
    <text evidence="3">The sequence shown here is derived from an EMBL/GenBank/DDBJ whole genome shotgun (WGS) entry which is preliminary data.</text>
</comment>
<evidence type="ECO:0000313" key="4">
    <source>
        <dbReference type="Proteomes" id="UP000240904"/>
    </source>
</evidence>